<feature type="compositionally biased region" description="Polar residues" evidence="1">
    <location>
        <begin position="63"/>
        <end position="73"/>
    </location>
</feature>
<proteinExistence type="predicted"/>
<sequence>MSAKTDPTRRPRRLSFTRQSRKQDLNFESLSSGPNAITAKDTNSQSHTQPYGSREEHDKKLPYQQSAPGSNSREQSEICLSPTWNREKKQKRWTREVYYMGQNQSKIDETSREQELAESGGTSSTVSQGPRRLTKKQPLASSRRASISGSDVSRLSNIPAFLNFSGRMRHSRASSTHDTTEKRPRTSSEVASPAQLGDKLNSLRIPRLSSALPERFGASISRDLASCQGPDLSTNASLTQDSHKSRESSNSASMTAFTGELKRPTLRRAGLPFYQEPTNTLSRSRPTATSRAVTGESRKGTQNLPDIESSKLSVQRNSTKLELEGPKIRADTLESNRFLKPLISTRSDPPRPSQRRTYQAGTIHDSREVSKGPFMGHDANIIQQRMPVMTSETRTVDLALDQLRKQHENRSSVSSVKSCHTAHSEHYSTAAENWSSCDSLAPKTSQFPITEPLGSTSSVSDYVHLPSGDKELQAKNERAPFGPQDEAPALNGIHSAAANDINTKKEGSQQSKPLAKIFVICCSCKFWHDIPSELYPRLAVPEKFSPNRLERSIPVPGQDMTGSKRQNSGHRPHSRSRTIARSPNISHETNFMTDPTTTSTPSAAVKCCWCNHNMTRSCCTGWTTIVYLVERHH</sequence>
<keyword evidence="3" id="KW-1185">Reference proteome</keyword>
<feature type="compositionally biased region" description="Polar residues" evidence="1">
    <location>
        <begin position="26"/>
        <end position="51"/>
    </location>
</feature>
<feature type="region of interest" description="Disordered" evidence="1">
    <location>
        <begin position="167"/>
        <end position="198"/>
    </location>
</feature>
<comment type="caution">
    <text evidence="2">The sequence shown here is derived from an EMBL/GenBank/DDBJ whole genome shotgun (WGS) entry which is preliminary data.</text>
</comment>
<feature type="compositionally biased region" description="Polar residues" evidence="1">
    <location>
        <begin position="139"/>
        <end position="151"/>
    </location>
</feature>
<feature type="compositionally biased region" description="Basic and acidic residues" evidence="1">
    <location>
        <begin position="106"/>
        <end position="115"/>
    </location>
</feature>
<organism evidence="2 3">
    <name type="scientific">Rasamsonia emersonii (strain ATCC 16479 / CBS 393.64 / IMI 116815)</name>
    <dbReference type="NCBI Taxonomy" id="1408163"/>
    <lineage>
        <taxon>Eukaryota</taxon>
        <taxon>Fungi</taxon>
        <taxon>Dikarya</taxon>
        <taxon>Ascomycota</taxon>
        <taxon>Pezizomycotina</taxon>
        <taxon>Eurotiomycetes</taxon>
        <taxon>Eurotiomycetidae</taxon>
        <taxon>Eurotiales</taxon>
        <taxon>Trichocomaceae</taxon>
        <taxon>Rasamsonia</taxon>
    </lineage>
</organism>
<evidence type="ECO:0000256" key="1">
    <source>
        <dbReference type="SAM" id="MobiDB-lite"/>
    </source>
</evidence>
<accession>A0A0F4YVH6</accession>
<feature type="region of interest" description="Disordered" evidence="1">
    <location>
        <begin position="549"/>
        <end position="578"/>
    </location>
</feature>
<dbReference type="EMBL" id="LASV01000145">
    <property type="protein sequence ID" value="KKA22292.1"/>
    <property type="molecule type" value="Genomic_DNA"/>
</dbReference>
<dbReference type="STRING" id="1408163.A0A0F4YVH6"/>
<dbReference type="RefSeq" id="XP_013328904.1">
    <property type="nucleotide sequence ID" value="XM_013473450.1"/>
</dbReference>
<feature type="region of interest" description="Disordered" evidence="1">
    <location>
        <begin position="225"/>
        <end position="306"/>
    </location>
</feature>
<evidence type="ECO:0000313" key="2">
    <source>
        <dbReference type="EMBL" id="KKA22292.1"/>
    </source>
</evidence>
<dbReference type="AlphaFoldDB" id="A0A0F4YVH6"/>
<feature type="compositionally biased region" description="Basic residues" evidence="1">
    <location>
        <begin position="567"/>
        <end position="578"/>
    </location>
</feature>
<dbReference type="GeneID" id="25316033"/>
<feature type="region of interest" description="Disordered" evidence="1">
    <location>
        <begin position="1"/>
        <end position="151"/>
    </location>
</feature>
<name>A0A0F4YVH6_RASE3</name>
<dbReference type="Proteomes" id="UP000053958">
    <property type="component" value="Unassembled WGS sequence"/>
</dbReference>
<dbReference type="OrthoDB" id="5386674at2759"/>
<feature type="compositionally biased region" description="Polar residues" evidence="1">
    <location>
        <begin position="276"/>
        <end position="292"/>
    </location>
</feature>
<reference evidence="2 3" key="1">
    <citation type="submission" date="2015-04" db="EMBL/GenBank/DDBJ databases">
        <authorList>
            <person name="Heijne W.H."/>
            <person name="Fedorova N.D."/>
            <person name="Nierman W.C."/>
            <person name="Vollebregt A.W."/>
            <person name="Zhao Z."/>
            <person name="Wu L."/>
            <person name="Kumar M."/>
            <person name="Stam H."/>
            <person name="van den Berg M.A."/>
            <person name="Pel H.J."/>
        </authorList>
    </citation>
    <scope>NUCLEOTIDE SEQUENCE [LARGE SCALE GENOMIC DNA]</scope>
    <source>
        <strain evidence="2 3">CBS 393.64</strain>
    </source>
</reference>
<feature type="compositionally biased region" description="Polar residues" evidence="1">
    <location>
        <begin position="231"/>
        <end position="240"/>
    </location>
</feature>
<gene>
    <name evidence="2" type="ORF">T310_3684</name>
</gene>
<evidence type="ECO:0000313" key="3">
    <source>
        <dbReference type="Proteomes" id="UP000053958"/>
    </source>
</evidence>
<protein>
    <submittedName>
        <fullName evidence="2">Uncharacterized protein</fullName>
    </submittedName>
</protein>